<dbReference type="EMBL" id="CP062008">
    <property type="protein sequence ID" value="QPG68433.1"/>
    <property type="molecule type" value="Genomic_DNA"/>
</dbReference>
<dbReference type="InterPro" id="IPR000030">
    <property type="entry name" value="PPE_dom"/>
</dbReference>
<dbReference type="Pfam" id="PF00823">
    <property type="entry name" value="PPE"/>
    <property type="match status" value="1"/>
</dbReference>
<dbReference type="RefSeq" id="WP_138158531.1">
    <property type="nucleotide sequence ID" value="NZ_ANBS01000023.1"/>
</dbReference>
<dbReference type="AlphaFoldDB" id="A0A8H2PIQ0"/>
<evidence type="ECO:0000259" key="4">
    <source>
        <dbReference type="Pfam" id="PF00823"/>
    </source>
</evidence>
<feature type="transmembrane region" description="Helical" evidence="3">
    <location>
        <begin position="229"/>
        <end position="252"/>
    </location>
</feature>
<dbReference type="GO" id="GO:0052572">
    <property type="term" value="P:response to host immune response"/>
    <property type="evidence" value="ECO:0007669"/>
    <property type="project" value="TreeGrafter"/>
</dbReference>
<comment type="similarity">
    <text evidence="1">Belongs to the mycobacterial PPE family.</text>
</comment>
<reference evidence="6 8" key="3">
    <citation type="journal article" date="2019" name="Sci. Rep.">
        <title>Insight into the biology of Mycobacterium mucogenicum and Mycobacterium neoaurum clade members.</title>
        <authorList>
            <person name="Behra P.R.K."/>
            <person name="Pettersson B.M.F."/>
            <person name="Ramesh M."/>
            <person name="Dasgupta S."/>
            <person name="Kirsebom L.A."/>
        </authorList>
    </citation>
    <scope>NUCLEOTIDE SEQUENCE [LARGE SCALE GENOMIC DNA]</scope>
    <source>
        <strain evidence="6 8">DSM 44124</strain>
    </source>
</reference>
<proteinExistence type="inferred from homology"/>
<evidence type="ECO:0000259" key="5">
    <source>
        <dbReference type="Pfam" id="PF18878"/>
    </source>
</evidence>
<dbReference type="Proteomes" id="UP000309231">
    <property type="component" value="Chromosome"/>
</dbReference>
<dbReference type="InterPro" id="IPR038332">
    <property type="entry name" value="PPE_sf"/>
</dbReference>
<dbReference type="FunFam" id="1.20.1260.20:FF:000001">
    <property type="entry name" value="PPE family protein PPE41"/>
    <property type="match status" value="1"/>
</dbReference>
<gene>
    <name evidence="6" type="ORF">C1S78_023670</name>
    <name evidence="7" type="ORF">C1S78_23635</name>
</gene>
<accession>A0A8H2PIQ0</accession>
<dbReference type="PANTHER" id="PTHR46766:SF1">
    <property type="entry name" value="GLUTAMINE-RICH PROTEIN 2"/>
    <property type="match status" value="1"/>
</dbReference>
<feature type="domain" description="PPE" evidence="4">
    <location>
        <begin position="6"/>
        <end position="168"/>
    </location>
</feature>
<feature type="region of interest" description="Disordered" evidence="2">
    <location>
        <begin position="354"/>
        <end position="379"/>
    </location>
</feature>
<evidence type="ECO:0000256" key="3">
    <source>
        <dbReference type="SAM" id="Phobius"/>
    </source>
</evidence>
<protein>
    <submittedName>
        <fullName evidence="6">PPE family protein</fullName>
    </submittedName>
</protein>
<feature type="region of interest" description="Disordered" evidence="2">
    <location>
        <begin position="456"/>
        <end position="489"/>
    </location>
</feature>
<evidence type="ECO:0000313" key="8">
    <source>
        <dbReference type="Proteomes" id="UP000309231"/>
    </source>
</evidence>
<keyword evidence="3" id="KW-0812">Transmembrane</keyword>
<dbReference type="InterPro" id="IPR043641">
    <property type="entry name" value="PPE-PPW_C"/>
</dbReference>
<dbReference type="GeneID" id="76727957"/>
<keyword evidence="3" id="KW-1133">Transmembrane helix</keyword>
<dbReference type="Gene3D" id="1.20.1260.20">
    <property type="entry name" value="PPE superfamily"/>
    <property type="match status" value="1"/>
</dbReference>
<reference evidence="6 8" key="2">
    <citation type="journal article" date="2019" name="BMC Evol. Biol.">
        <title>Comparative genomics of Mycobacterium mucogenicum and Mycobacterium neoaurum clade members emphasizing tRNA and non-coding RNA.</title>
        <authorList>
            <person name="Behra P.R.K."/>
            <person name="Pettersson B.M.F."/>
            <person name="Das S."/>
            <person name="Dasgupta S."/>
            <person name="Kirsebom L.A."/>
        </authorList>
    </citation>
    <scope>NUCLEOTIDE SEQUENCE [LARGE SCALE GENOMIC DNA]</scope>
    <source>
        <strain evidence="6 8">DSM 44124</strain>
    </source>
</reference>
<evidence type="ECO:0000313" key="6">
    <source>
        <dbReference type="EMBL" id="QPG68433.1"/>
    </source>
</evidence>
<evidence type="ECO:0000313" key="7">
    <source>
        <dbReference type="EMBL" id="TLH54964.1"/>
    </source>
</evidence>
<organism evidence="7">
    <name type="scientific">Mycolicibacterium mucogenicum DSM 44124</name>
    <dbReference type="NCBI Taxonomy" id="1226753"/>
    <lineage>
        <taxon>Bacteria</taxon>
        <taxon>Bacillati</taxon>
        <taxon>Actinomycetota</taxon>
        <taxon>Actinomycetes</taxon>
        <taxon>Mycobacteriales</taxon>
        <taxon>Mycobacteriaceae</taxon>
        <taxon>Mycolicibacterium</taxon>
    </lineage>
</organism>
<dbReference type="SUPFAM" id="SSF140459">
    <property type="entry name" value="PE/PPE dimer-like"/>
    <property type="match status" value="1"/>
</dbReference>
<evidence type="ECO:0000256" key="1">
    <source>
        <dbReference type="ARBA" id="ARBA00010652"/>
    </source>
</evidence>
<evidence type="ECO:0000256" key="2">
    <source>
        <dbReference type="SAM" id="MobiDB-lite"/>
    </source>
</evidence>
<dbReference type="KEGG" id="mmuc:C1S78_023670"/>
<dbReference type="PANTHER" id="PTHR46766">
    <property type="entry name" value="GLUTAMINE-RICH PROTEIN 2"/>
    <property type="match status" value="1"/>
</dbReference>
<name>A0A8H2PIQ0_MYCMU</name>
<dbReference type="EMBL" id="POTL01000001">
    <property type="protein sequence ID" value="TLH54964.1"/>
    <property type="molecule type" value="Genomic_DNA"/>
</dbReference>
<keyword evidence="3" id="KW-0472">Membrane</keyword>
<sequence>MTAPIWLALPPEVHSALLAAGPGPGSLLAAAAQWHQLSVQYGEAAAELSAILADVHAGSWEGPSAVQYVAAHVPYLAWLEESAAASAATAAQHETVAAAYGTAVATMPTLAELAANHVTNAALVATNFFGINTIPIAINEADYARMWVQAADTMIVYQAVSESATAAVPPAQPAPSIVAPGGEARQPMPNTPAAPSQPLSDLWKFLSQLGTPGQIDQMLENFTRFFQQLGFNPATSAVLALVALTLYDMLWYPYYASYGLLLAPFFAPALSALAALALVKSPLPPAMDAAPVPAEPAVAQPAAAAPRAQGVPVVPGIHVGVPQASGPSAPAPTTAGTGGAAPAPNLVYAMPGLPRRGVGPGPESGSESPDVSTDTVSAAAAARAVAGARDRAKRVGRARRAARGFRDELPEMKADLPGGGDNSPSAPAITASARGAGPVGFTGAVTTASTVHTGMVQRMPADADPSAPLLPATWDSGVEDGSQQRPREL</sequence>
<reference evidence="7" key="1">
    <citation type="submission" date="2018-01" db="EMBL/GenBank/DDBJ databases">
        <title>Comparative genomics of Mycobacterium mucogenicum and Mycobacterium neoaurum clade members emphasizing tRNA and non-coding RNA.</title>
        <authorList>
            <person name="Behra P.R.K."/>
            <person name="Pettersson B.M.F."/>
            <person name="Das S."/>
            <person name="Dasgupta S."/>
            <person name="Kirsebom L.A."/>
        </authorList>
    </citation>
    <scope>NUCLEOTIDE SEQUENCE</scope>
    <source>
        <strain evidence="7">DSM 44124</strain>
    </source>
</reference>
<dbReference type="Pfam" id="PF18878">
    <property type="entry name" value="PPE-PPW"/>
    <property type="match status" value="1"/>
</dbReference>
<feature type="region of interest" description="Disordered" evidence="2">
    <location>
        <begin position="411"/>
        <end position="436"/>
    </location>
</feature>
<feature type="transmembrane region" description="Helical" evidence="3">
    <location>
        <begin position="258"/>
        <end position="279"/>
    </location>
</feature>
<feature type="compositionally biased region" description="Low complexity" evidence="2">
    <location>
        <begin position="460"/>
        <end position="472"/>
    </location>
</feature>
<feature type="domain" description="PPE-PPW subfamily C-terminal" evidence="5">
    <location>
        <begin position="430"/>
        <end position="474"/>
    </location>
</feature>
<keyword evidence="8" id="KW-1185">Reference proteome</keyword>